<name>A0A7R7XUW0_9EURO</name>
<dbReference type="OrthoDB" id="191139at2759"/>
<dbReference type="SUPFAM" id="SSF51735">
    <property type="entry name" value="NAD(P)-binding Rossmann-fold domains"/>
    <property type="match status" value="1"/>
</dbReference>
<protein>
    <recommendedName>
        <fullName evidence="6">Short-chain dehydrogenase/reductase family protein</fullName>
    </recommendedName>
</protein>
<dbReference type="InterPro" id="IPR036291">
    <property type="entry name" value="NAD(P)-bd_dom_sf"/>
</dbReference>
<dbReference type="PRINTS" id="PR00081">
    <property type="entry name" value="GDHRDH"/>
</dbReference>
<keyword evidence="3" id="KW-0560">Oxidoreductase</keyword>
<dbReference type="PANTHER" id="PTHR24320">
    <property type="entry name" value="RETINOL DEHYDROGENASE"/>
    <property type="match status" value="1"/>
</dbReference>
<sequence>MSHPIQSFQDVVGLGALASHAIRHPLDFHHSVGPTLNELTGGFLGSSFDPERDTPDQPGKVIFVTGGNTGLGKETVLQLARHRPERIYLAARTATKAQDAIVSIQEALPYPADIRHIPLDLASFASIRAAAEQFHSECDRLDTLILNAGTMGNPSSLTEEGYEIHVGTNHIGHFLLTKLLLSTLRQTVSRSPDVRVITLSSLAGKSAPSYDVITSTSGLMAHGWPTRYGASKAANVLFAAELARRHPEILSVSVHPGSVGTDLYQHSKQAGDIYNFSVALMAKFFRSPRTGALTQIWAAGTPRENLVNGGYYVPIAAKGVSPYEGDVGMAKALWEWTESEIAKHN</sequence>
<comment type="similarity">
    <text evidence="1">Belongs to the short-chain dehydrogenases/reductases (SDR) family.</text>
</comment>
<evidence type="ECO:0000313" key="5">
    <source>
        <dbReference type="Proteomes" id="UP000654913"/>
    </source>
</evidence>
<dbReference type="Proteomes" id="UP000654913">
    <property type="component" value="Chromosome 6"/>
</dbReference>
<keyword evidence="5" id="KW-1185">Reference proteome</keyword>
<gene>
    <name evidence="4" type="ORF">APUU_60411A</name>
</gene>
<dbReference type="AlphaFoldDB" id="A0A7R7XUW0"/>
<evidence type="ECO:0008006" key="6">
    <source>
        <dbReference type="Google" id="ProtNLM"/>
    </source>
</evidence>
<reference evidence="4" key="1">
    <citation type="submission" date="2021-01" db="EMBL/GenBank/DDBJ databases">
        <authorList>
            <consortium name="Aspergillus puulaauensis MK2 genome sequencing consortium"/>
            <person name="Kazuki M."/>
            <person name="Futagami T."/>
        </authorList>
    </citation>
    <scope>NUCLEOTIDE SEQUENCE</scope>
    <source>
        <strain evidence="4">MK2</strain>
    </source>
</reference>
<dbReference type="KEGG" id="apuu:APUU_60411A"/>
<evidence type="ECO:0000256" key="2">
    <source>
        <dbReference type="ARBA" id="ARBA00022857"/>
    </source>
</evidence>
<proteinExistence type="inferred from homology"/>
<dbReference type="GO" id="GO:0016491">
    <property type="term" value="F:oxidoreductase activity"/>
    <property type="evidence" value="ECO:0007669"/>
    <property type="project" value="UniProtKB-KW"/>
</dbReference>
<dbReference type="Pfam" id="PF00106">
    <property type="entry name" value="adh_short"/>
    <property type="match status" value="1"/>
</dbReference>
<reference evidence="4" key="2">
    <citation type="submission" date="2021-02" db="EMBL/GenBank/DDBJ databases">
        <title>Aspergillus puulaauensis MK2 genome sequence.</title>
        <authorList>
            <person name="Futagami T."/>
            <person name="Mori K."/>
            <person name="Kadooka C."/>
            <person name="Tanaka T."/>
        </authorList>
    </citation>
    <scope>NUCLEOTIDE SEQUENCE</scope>
    <source>
        <strain evidence="4">MK2</strain>
    </source>
</reference>
<dbReference type="InterPro" id="IPR002347">
    <property type="entry name" value="SDR_fam"/>
</dbReference>
<evidence type="ECO:0000313" key="4">
    <source>
        <dbReference type="EMBL" id="BCS27363.1"/>
    </source>
</evidence>
<dbReference type="Gene3D" id="3.40.50.720">
    <property type="entry name" value="NAD(P)-binding Rossmann-like Domain"/>
    <property type="match status" value="1"/>
</dbReference>
<keyword evidence="2" id="KW-0521">NADP</keyword>
<dbReference type="RefSeq" id="XP_041559557.1">
    <property type="nucleotide sequence ID" value="XM_041693648.1"/>
</dbReference>
<accession>A0A7R7XUW0</accession>
<evidence type="ECO:0000256" key="3">
    <source>
        <dbReference type="ARBA" id="ARBA00023002"/>
    </source>
</evidence>
<dbReference type="EMBL" id="AP024448">
    <property type="protein sequence ID" value="BCS27363.1"/>
    <property type="molecule type" value="Genomic_DNA"/>
</dbReference>
<organism evidence="4 5">
    <name type="scientific">Aspergillus puulaauensis</name>
    <dbReference type="NCBI Taxonomy" id="1220207"/>
    <lineage>
        <taxon>Eukaryota</taxon>
        <taxon>Fungi</taxon>
        <taxon>Dikarya</taxon>
        <taxon>Ascomycota</taxon>
        <taxon>Pezizomycotina</taxon>
        <taxon>Eurotiomycetes</taxon>
        <taxon>Eurotiomycetidae</taxon>
        <taxon>Eurotiales</taxon>
        <taxon>Aspergillaceae</taxon>
        <taxon>Aspergillus</taxon>
    </lineage>
</organism>
<dbReference type="GeneID" id="64977368"/>
<dbReference type="PANTHER" id="PTHR24320:SF282">
    <property type="entry name" value="WW DOMAIN-CONTAINING OXIDOREDUCTASE"/>
    <property type="match status" value="1"/>
</dbReference>
<evidence type="ECO:0000256" key="1">
    <source>
        <dbReference type="ARBA" id="ARBA00006484"/>
    </source>
</evidence>